<feature type="transmembrane region" description="Helical" evidence="1">
    <location>
        <begin position="51"/>
        <end position="74"/>
    </location>
</feature>
<keyword evidence="3" id="KW-1185">Reference proteome</keyword>
<name>A0A3B7MVR7_9BACT</name>
<feature type="transmembrane region" description="Helical" evidence="1">
    <location>
        <begin position="81"/>
        <end position="103"/>
    </location>
</feature>
<keyword evidence="1" id="KW-1133">Transmembrane helix</keyword>
<protein>
    <submittedName>
        <fullName evidence="2">Uncharacterized protein</fullName>
    </submittedName>
</protein>
<feature type="transmembrane region" description="Helical" evidence="1">
    <location>
        <begin position="109"/>
        <end position="127"/>
    </location>
</feature>
<dbReference type="OrthoDB" id="1069342at2"/>
<evidence type="ECO:0000256" key="1">
    <source>
        <dbReference type="SAM" id="Phobius"/>
    </source>
</evidence>
<gene>
    <name evidence="2" type="ORF">D3H65_15780</name>
</gene>
<sequence length="160" mass="18490">MSVSLLVSLFIYVFYRTEKTLVNQVIMALISREHYYAIKCGVTTALLLQDYLVYSLPEGLWVFCITITSSFFYLKVRNRQWSLVFVPIGMALILEILQLLHITNGRFDWMDIVFSAGFWLLALLLTSTNRGKEPLFQSFNVKTCCCVASYCIVYLAHVSW</sequence>
<dbReference type="Proteomes" id="UP000263900">
    <property type="component" value="Chromosome"/>
</dbReference>
<keyword evidence="1" id="KW-0472">Membrane</keyword>
<proteinExistence type="predicted"/>
<keyword evidence="1" id="KW-0812">Transmembrane</keyword>
<feature type="transmembrane region" description="Helical" evidence="1">
    <location>
        <begin position="139"/>
        <end position="157"/>
    </location>
</feature>
<organism evidence="2 3">
    <name type="scientific">Paraflavitalea soli</name>
    <dbReference type="NCBI Taxonomy" id="2315862"/>
    <lineage>
        <taxon>Bacteria</taxon>
        <taxon>Pseudomonadati</taxon>
        <taxon>Bacteroidota</taxon>
        <taxon>Chitinophagia</taxon>
        <taxon>Chitinophagales</taxon>
        <taxon>Chitinophagaceae</taxon>
        <taxon>Paraflavitalea</taxon>
    </lineage>
</organism>
<dbReference type="EMBL" id="CP032157">
    <property type="protein sequence ID" value="AXY78662.1"/>
    <property type="molecule type" value="Genomic_DNA"/>
</dbReference>
<reference evidence="2 3" key="1">
    <citation type="submission" date="2018-09" db="EMBL/GenBank/DDBJ databases">
        <title>Genome sequencing of strain 6GH32-13.</title>
        <authorList>
            <person name="Weon H.-Y."/>
            <person name="Heo J."/>
            <person name="Kwon S.-W."/>
        </authorList>
    </citation>
    <scope>NUCLEOTIDE SEQUENCE [LARGE SCALE GENOMIC DNA]</scope>
    <source>
        <strain evidence="2 3">5GH32-13</strain>
    </source>
</reference>
<evidence type="ECO:0000313" key="2">
    <source>
        <dbReference type="EMBL" id="AXY78662.1"/>
    </source>
</evidence>
<dbReference type="AlphaFoldDB" id="A0A3B7MVR7"/>
<evidence type="ECO:0000313" key="3">
    <source>
        <dbReference type="Proteomes" id="UP000263900"/>
    </source>
</evidence>
<dbReference type="KEGG" id="pseg:D3H65_15780"/>
<accession>A0A3B7MVR7</accession>